<dbReference type="GO" id="GO:2001294">
    <property type="term" value="P:malonyl-CoA catabolic process"/>
    <property type="evidence" value="ECO:0007669"/>
    <property type="project" value="TreeGrafter"/>
</dbReference>
<feature type="non-terminal residue" evidence="2">
    <location>
        <position position="116"/>
    </location>
</feature>
<dbReference type="InterPro" id="IPR035372">
    <property type="entry name" value="MCD_N"/>
</dbReference>
<proteinExistence type="predicted"/>
<accession>A0A9P6R8P3</accession>
<dbReference type="GO" id="GO:0006085">
    <property type="term" value="P:acetyl-CoA biosynthetic process"/>
    <property type="evidence" value="ECO:0007669"/>
    <property type="project" value="TreeGrafter"/>
</dbReference>
<dbReference type="Gene3D" id="1.20.140.90">
    <property type="entry name" value="Malonyl-CoA decarboxylase, oligemerization domain"/>
    <property type="match status" value="1"/>
</dbReference>
<keyword evidence="3" id="KW-1185">Reference proteome</keyword>
<dbReference type="GO" id="GO:0006633">
    <property type="term" value="P:fatty acid biosynthetic process"/>
    <property type="evidence" value="ECO:0007669"/>
    <property type="project" value="InterPro"/>
</dbReference>
<feature type="domain" description="Malonyl-CoA decarboxylase N-terminal" evidence="1">
    <location>
        <begin position="28"/>
        <end position="114"/>
    </location>
</feature>
<protein>
    <submittedName>
        <fullName evidence="2">Activating signal cointegrator 1 complex subunit</fullName>
    </submittedName>
</protein>
<name>A0A9P6R8P3_9FUNG</name>
<dbReference type="OrthoDB" id="426718at2759"/>
<sequence length="116" mass="13309">MSADDLRLNLMYLLLSSQSRLGWLGVLQEDVVKAAEQYQDYVHKEPESKALLRAEQLLRHAIIPGHNKFFDRVSRLPGGLKFLIDMRQDLLSIIQTNRGDVYLSSLNESLKEKLQA</sequence>
<dbReference type="Proteomes" id="UP000823405">
    <property type="component" value="Unassembled WGS sequence"/>
</dbReference>
<comment type="caution">
    <text evidence="2">The sequence shown here is derived from an EMBL/GenBank/DDBJ whole genome shotgun (WGS) entry which is preliminary data.</text>
</comment>
<dbReference type="GO" id="GO:0005759">
    <property type="term" value="C:mitochondrial matrix"/>
    <property type="evidence" value="ECO:0007669"/>
    <property type="project" value="TreeGrafter"/>
</dbReference>
<dbReference type="AlphaFoldDB" id="A0A9P6R8P3"/>
<dbReference type="GO" id="GO:0050080">
    <property type="term" value="F:malonyl-CoA decarboxylase activity"/>
    <property type="evidence" value="ECO:0007669"/>
    <property type="project" value="InterPro"/>
</dbReference>
<gene>
    <name evidence="2" type="primary">ASCC3_2</name>
    <name evidence="2" type="ORF">BGZ97_008904</name>
</gene>
<dbReference type="GO" id="GO:0005782">
    <property type="term" value="C:peroxisomal matrix"/>
    <property type="evidence" value="ECO:0007669"/>
    <property type="project" value="TreeGrafter"/>
</dbReference>
<dbReference type="PANTHER" id="PTHR28641">
    <property type="match status" value="1"/>
</dbReference>
<dbReference type="InterPro" id="IPR038351">
    <property type="entry name" value="MCD_N_sf"/>
</dbReference>
<dbReference type="Pfam" id="PF17408">
    <property type="entry name" value="MCD_N"/>
    <property type="match status" value="1"/>
</dbReference>
<evidence type="ECO:0000313" key="2">
    <source>
        <dbReference type="EMBL" id="KAG0314836.1"/>
    </source>
</evidence>
<dbReference type="PANTHER" id="PTHR28641:SF1">
    <property type="entry name" value="MALONYL-COA DECARBOXYLASE, MITOCHONDRIAL"/>
    <property type="match status" value="1"/>
</dbReference>
<dbReference type="InterPro" id="IPR038917">
    <property type="entry name" value="Malonyl_CoA_deC"/>
</dbReference>
<evidence type="ECO:0000313" key="3">
    <source>
        <dbReference type="Proteomes" id="UP000823405"/>
    </source>
</evidence>
<reference evidence="2" key="1">
    <citation type="journal article" date="2020" name="Fungal Divers.">
        <title>Resolving the Mortierellaceae phylogeny through synthesis of multi-gene phylogenetics and phylogenomics.</title>
        <authorList>
            <person name="Vandepol N."/>
            <person name="Liber J."/>
            <person name="Desiro A."/>
            <person name="Na H."/>
            <person name="Kennedy M."/>
            <person name="Barry K."/>
            <person name="Grigoriev I.V."/>
            <person name="Miller A.N."/>
            <person name="O'Donnell K."/>
            <person name="Stajich J.E."/>
            <person name="Bonito G."/>
        </authorList>
    </citation>
    <scope>NUCLEOTIDE SEQUENCE</scope>
    <source>
        <strain evidence="2">NVP60</strain>
    </source>
</reference>
<dbReference type="EMBL" id="JAAAIN010000415">
    <property type="protein sequence ID" value="KAG0314836.1"/>
    <property type="molecule type" value="Genomic_DNA"/>
</dbReference>
<organism evidence="2 3">
    <name type="scientific">Linnemannia gamsii</name>
    <dbReference type="NCBI Taxonomy" id="64522"/>
    <lineage>
        <taxon>Eukaryota</taxon>
        <taxon>Fungi</taxon>
        <taxon>Fungi incertae sedis</taxon>
        <taxon>Mucoromycota</taxon>
        <taxon>Mortierellomycotina</taxon>
        <taxon>Mortierellomycetes</taxon>
        <taxon>Mortierellales</taxon>
        <taxon>Mortierellaceae</taxon>
        <taxon>Linnemannia</taxon>
    </lineage>
</organism>
<evidence type="ECO:0000259" key="1">
    <source>
        <dbReference type="Pfam" id="PF17408"/>
    </source>
</evidence>